<evidence type="ECO:0000256" key="1">
    <source>
        <dbReference type="SAM" id="MobiDB-lite"/>
    </source>
</evidence>
<feature type="region of interest" description="Disordered" evidence="1">
    <location>
        <begin position="98"/>
        <end position="133"/>
    </location>
</feature>
<name>A0A0L9T4F0_PHAAN</name>
<accession>A0A0L9T4F0</accession>
<dbReference type="Gramene" id="KOM25470">
    <property type="protein sequence ID" value="KOM25470"/>
    <property type="gene ID" value="LR48_Vigan106s000400"/>
</dbReference>
<evidence type="ECO:0000313" key="3">
    <source>
        <dbReference type="Proteomes" id="UP000053144"/>
    </source>
</evidence>
<dbReference type="AlphaFoldDB" id="A0A0L9T4F0"/>
<reference evidence="3" key="1">
    <citation type="journal article" date="2015" name="Proc. Natl. Acad. Sci. U.S.A.">
        <title>Genome sequencing of adzuki bean (Vigna angularis) provides insight into high starch and low fat accumulation and domestication.</title>
        <authorList>
            <person name="Yang K."/>
            <person name="Tian Z."/>
            <person name="Chen C."/>
            <person name="Luo L."/>
            <person name="Zhao B."/>
            <person name="Wang Z."/>
            <person name="Yu L."/>
            <person name="Li Y."/>
            <person name="Sun Y."/>
            <person name="Li W."/>
            <person name="Chen Y."/>
            <person name="Li Y."/>
            <person name="Zhang Y."/>
            <person name="Ai D."/>
            <person name="Zhao J."/>
            <person name="Shang C."/>
            <person name="Ma Y."/>
            <person name="Wu B."/>
            <person name="Wang M."/>
            <person name="Gao L."/>
            <person name="Sun D."/>
            <person name="Zhang P."/>
            <person name="Guo F."/>
            <person name="Wang W."/>
            <person name="Li Y."/>
            <person name="Wang J."/>
            <person name="Varshney R.K."/>
            <person name="Wang J."/>
            <person name="Ling H.Q."/>
            <person name="Wan P."/>
        </authorList>
    </citation>
    <scope>NUCLEOTIDE SEQUENCE</scope>
    <source>
        <strain evidence="3">cv. Jingnong 6</strain>
    </source>
</reference>
<evidence type="ECO:0000313" key="2">
    <source>
        <dbReference type="EMBL" id="KOM25470.1"/>
    </source>
</evidence>
<gene>
    <name evidence="2" type="ORF">LR48_Vigan106s000400</name>
</gene>
<organism evidence="2 3">
    <name type="scientific">Phaseolus angularis</name>
    <name type="common">Azuki bean</name>
    <name type="synonym">Vigna angularis</name>
    <dbReference type="NCBI Taxonomy" id="3914"/>
    <lineage>
        <taxon>Eukaryota</taxon>
        <taxon>Viridiplantae</taxon>
        <taxon>Streptophyta</taxon>
        <taxon>Embryophyta</taxon>
        <taxon>Tracheophyta</taxon>
        <taxon>Spermatophyta</taxon>
        <taxon>Magnoliopsida</taxon>
        <taxon>eudicotyledons</taxon>
        <taxon>Gunneridae</taxon>
        <taxon>Pentapetalae</taxon>
        <taxon>rosids</taxon>
        <taxon>fabids</taxon>
        <taxon>Fabales</taxon>
        <taxon>Fabaceae</taxon>
        <taxon>Papilionoideae</taxon>
        <taxon>50 kb inversion clade</taxon>
        <taxon>NPAAA clade</taxon>
        <taxon>indigoferoid/millettioid clade</taxon>
        <taxon>Phaseoleae</taxon>
        <taxon>Vigna</taxon>
    </lineage>
</organism>
<protein>
    <submittedName>
        <fullName evidence="2">Uncharacterized protein</fullName>
    </submittedName>
</protein>
<proteinExistence type="predicted"/>
<feature type="compositionally biased region" description="Low complexity" evidence="1">
    <location>
        <begin position="105"/>
        <end position="124"/>
    </location>
</feature>
<sequence>MDAINEHQHRTTTIISLLSRWRINKLPLPPPQFRISTTIAQPFFFLAKPRHCHATVHHADPCCREVIAHSSSFMRNRRTYPRRDTTIKHAPAIARLHRPPRTSHRATSSSATVKAAATGAKGEALSQSETLIW</sequence>
<dbReference type="Proteomes" id="UP000053144">
    <property type="component" value="Unassembled WGS sequence"/>
</dbReference>
<dbReference type="EMBL" id="KQ258266">
    <property type="protein sequence ID" value="KOM25470.1"/>
    <property type="molecule type" value="Genomic_DNA"/>
</dbReference>